<dbReference type="InterPro" id="IPR006011">
    <property type="entry name" value="Syntaxin_N"/>
</dbReference>
<keyword evidence="10" id="KW-1185">Reference proteome</keyword>
<dbReference type="SMART" id="SM00397">
    <property type="entry name" value="t_SNARE"/>
    <property type="match status" value="1"/>
</dbReference>
<dbReference type="GO" id="GO:0000149">
    <property type="term" value="F:SNARE binding"/>
    <property type="evidence" value="ECO:0007669"/>
    <property type="project" value="TreeGrafter"/>
</dbReference>
<feature type="region of interest" description="Disordered" evidence="6">
    <location>
        <begin position="1"/>
        <end position="22"/>
    </location>
</feature>
<dbReference type="PANTHER" id="PTHR19957">
    <property type="entry name" value="SYNTAXIN"/>
    <property type="match status" value="1"/>
</dbReference>
<evidence type="ECO:0000256" key="2">
    <source>
        <dbReference type="ARBA" id="ARBA00009063"/>
    </source>
</evidence>
<dbReference type="Proteomes" id="UP001231518">
    <property type="component" value="Chromosome 1"/>
</dbReference>
<dbReference type="GO" id="GO:0006836">
    <property type="term" value="P:neurotransmitter transport"/>
    <property type="evidence" value="ECO:0007669"/>
    <property type="project" value="UniProtKB-KW"/>
</dbReference>
<evidence type="ECO:0000256" key="1">
    <source>
        <dbReference type="ARBA" id="ARBA00004211"/>
    </source>
</evidence>
<protein>
    <recommendedName>
        <fullName evidence="8">t-SNARE coiled-coil homology domain-containing protein</fullName>
    </recommendedName>
</protein>
<dbReference type="Pfam" id="PF14523">
    <property type="entry name" value="Syntaxin_2"/>
    <property type="match status" value="1"/>
</dbReference>
<evidence type="ECO:0000313" key="9">
    <source>
        <dbReference type="EMBL" id="KAJ8736924.1"/>
    </source>
</evidence>
<feature type="coiled-coil region" evidence="5">
    <location>
        <begin position="170"/>
        <end position="207"/>
    </location>
</feature>
<dbReference type="InterPro" id="IPR045242">
    <property type="entry name" value="Syntaxin"/>
</dbReference>
<evidence type="ECO:0000256" key="4">
    <source>
        <dbReference type="RuleBase" id="RU003858"/>
    </source>
</evidence>
<dbReference type="PANTHER" id="PTHR19957:SF411">
    <property type="entry name" value="LD23667P"/>
    <property type="match status" value="1"/>
</dbReference>
<keyword evidence="7" id="KW-1133">Transmembrane helix</keyword>
<dbReference type="GO" id="GO:0048278">
    <property type="term" value="P:vesicle docking"/>
    <property type="evidence" value="ECO:0007669"/>
    <property type="project" value="TreeGrafter"/>
</dbReference>
<dbReference type="SMART" id="SM00503">
    <property type="entry name" value="SynN"/>
    <property type="match status" value="1"/>
</dbReference>
<feature type="transmembrane region" description="Helical" evidence="7">
    <location>
        <begin position="258"/>
        <end position="277"/>
    </location>
</feature>
<reference evidence="9" key="1">
    <citation type="submission" date="2023-03" db="EMBL/GenBank/DDBJ databases">
        <title>Chromosome-level genomes of two armyworms, Mythimna separata and Mythimna loreyi, provide insights into the biosynthesis and reception of sex pheromones.</title>
        <authorList>
            <person name="Zhao H."/>
        </authorList>
    </citation>
    <scope>NUCLEOTIDE SEQUENCE</scope>
    <source>
        <strain evidence="9">BeijingLab</strain>
        <tissue evidence="9">Pupa</tissue>
    </source>
</reference>
<comment type="caution">
    <text evidence="9">The sequence shown here is derived from an EMBL/GenBank/DDBJ whole genome shotgun (WGS) entry which is preliminary data.</text>
</comment>
<keyword evidence="7" id="KW-0472">Membrane</keyword>
<evidence type="ECO:0000313" key="10">
    <source>
        <dbReference type="Proteomes" id="UP001231518"/>
    </source>
</evidence>
<dbReference type="GO" id="GO:0006906">
    <property type="term" value="P:vesicle fusion"/>
    <property type="evidence" value="ECO:0007669"/>
    <property type="project" value="TreeGrafter"/>
</dbReference>
<dbReference type="InterPro" id="IPR010989">
    <property type="entry name" value="SNARE"/>
</dbReference>
<keyword evidence="3" id="KW-0813">Transport</keyword>
<dbReference type="GO" id="GO:0005484">
    <property type="term" value="F:SNAP receptor activity"/>
    <property type="evidence" value="ECO:0007669"/>
    <property type="project" value="InterPro"/>
</dbReference>
<sequence length="278" mass="31822">MDSLQKHQKVPKVRMDSSYQGGVTYEDNSNNFQRLSQTIASNIKKISQNVSSMSKMVNQLQTPQDSQELRNQLRQIQNYTQKLAKDTSSLIMELMKLPTDQPANKLTKERLSDEYMITLNSFQATQRLAAQKTKEDVKKSKAQSVNIGDPFAMGSASQSKELMEMGEPNLRKQEQLTMQTERSLVELEERERDIRQLESDILDVNQIFKELGTMIHTQGEVVNSIETSVEYASVNVESGTQELREAANYKNKLRKKKVYLFLALVIIISIILIIVFHN</sequence>
<keyword evidence="5" id="KW-0175">Coiled coil</keyword>
<dbReference type="InterPro" id="IPR000727">
    <property type="entry name" value="T_SNARE_dom"/>
</dbReference>
<keyword evidence="3" id="KW-0532">Neurotransmitter transport</keyword>
<evidence type="ECO:0000256" key="7">
    <source>
        <dbReference type="SAM" id="Phobius"/>
    </source>
</evidence>
<dbReference type="EMBL" id="JARGEI010000001">
    <property type="protein sequence ID" value="KAJ8736924.1"/>
    <property type="molecule type" value="Genomic_DNA"/>
</dbReference>
<dbReference type="Pfam" id="PF05739">
    <property type="entry name" value="SNARE"/>
    <property type="match status" value="1"/>
</dbReference>
<organism evidence="9 10">
    <name type="scientific">Mythimna separata</name>
    <name type="common">Oriental armyworm</name>
    <name type="synonym">Pseudaletia separata</name>
    <dbReference type="NCBI Taxonomy" id="271217"/>
    <lineage>
        <taxon>Eukaryota</taxon>
        <taxon>Metazoa</taxon>
        <taxon>Ecdysozoa</taxon>
        <taxon>Arthropoda</taxon>
        <taxon>Hexapoda</taxon>
        <taxon>Insecta</taxon>
        <taxon>Pterygota</taxon>
        <taxon>Neoptera</taxon>
        <taxon>Endopterygota</taxon>
        <taxon>Lepidoptera</taxon>
        <taxon>Glossata</taxon>
        <taxon>Ditrysia</taxon>
        <taxon>Noctuoidea</taxon>
        <taxon>Noctuidae</taxon>
        <taxon>Noctuinae</taxon>
        <taxon>Hadenini</taxon>
        <taxon>Mythimna</taxon>
    </lineage>
</organism>
<dbReference type="InterPro" id="IPR006012">
    <property type="entry name" value="Syntaxin/epimorphin_CS"/>
</dbReference>
<dbReference type="PROSITE" id="PS00914">
    <property type="entry name" value="SYNTAXIN"/>
    <property type="match status" value="1"/>
</dbReference>
<dbReference type="GO" id="GO:0006886">
    <property type="term" value="P:intracellular protein transport"/>
    <property type="evidence" value="ECO:0007669"/>
    <property type="project" value="InterPro"/>
</dbReference>
<evidence type="ECO:0000256" key="5">
    <source>
        <dbReference type="SAM" id="Coils"/>
    </source>
</evidence>
<feature type="domain" description="T-SNARE coiled-coil homology" evidence="8">
    <location>
        <begin position="184"/>
        <end position="246"/>
    </location>
</feature>
<dbReference type="Gene3D" id="1.20.5.110">
    <property type="match status" value="1"/>
</dbReference>
<comment type="subcellular location">
    <subcellularLocation>
        <location evidence="1">Membrane</location>
        <topology evidence="1">Single-pass type IV membrane protein</topology>
    </subcellularLocation>
</comment>
<dbReference type="SUPFAM" id="SSF47661">
    <property type="entry name" value="t-snare proteins"/>
    <property type="match status" value="1"/>
</dbReference>
<gene>
    <name evidence="9" type="ORF">PYW07_000195</name>
</gene>
<dbReference type="Gene3D" id="1.20.58.70">
    <property type="match status" value="1"/>
</dbReference>
<name>A0AAD7Z2U3_MYTSE</name>
<evidence type="ECO:0000256" key="6">
    <source>
        <dbReference type="SAM" id="MobiDB-lite"/>
    </source>
</evidence>
<evidence type="ECO:0000256" key="3">
    <source>
        <dbReference type="ARBA" id="ARBA00022775"/>
    </source>
</evidence>
<comment type="similarity">
    <text evidence="2 4">Belongs to the syntaxin family.</text>
</comment>
<dbReference type="GO" id="GO:0008021">
    <property type="term" value="C:synaptic vesicle"/>
    <property type="evidence" value="ECO:0007669"/>
    <property type="project" value="TreeGrafter"/>
</dbReference>
<keyword evidence="7" id="KW-0812">Transmembrane</keyword>
<dbReference type="AlphaFoldDB" id="A0AAD7Z2U3"/>
<evidence type="ECO:0000259" key="8">
    <source>
        <dbReference type="PROSITE" id="PS50192"/>
    </source>
</evidence>
<feature type="compositionally biased region" description="Basic residues" evidence="6">
    <location>
        <begin position="1"/>
        <end position="12"/>
    </location>
</feature>
<proteinExistence type="inferred from homology"/>
<dbReference type="PROSITE" id="PS50192">
    <property type="entry name" value="T_SNARE"/>
    <property type="match status" value="1"/>
</dbReference>
<dbReference type="GO" id="GO:0031201">
    <property type="term" value="C:SNARE complex"/>
    <property type="evidence" value="ECO:0007669"/>
    <property type="project" value="TreeGrafter"/>
</dbReference>
<accession>A0AAD7Z2U3</accession>